<sequence>MGQQFEFDLVFGLPRKDLDQDAILDALFEAGCEDAVVGLGARGLVGLAFTRSGDSAEEVIAVATKTAQSALPEGTILIEVK</sequence>
<name>A0A1H9F0A4_9RHOB</name>
<evidence type="ECO:0000313" key="2">
    <source>
        <dbReference type="Proteomes" id="UP000198634"/>
    </source>
</evidence>
<organism evidence="1 2">
    <name type="scientific">Thalassovita taeanensis</name>
    <dbReference type="NCBI Taxonomy" id="657014"/>
    <lineage>
        <taxon>Bacteria</taxon>
        <taxon>Pseudomonadati</taxon>
        <taxon>Pseudomonadota</taxon>
        <taxon>Alphaproteobacteria</taxon>
        <taxon>Rhodobacterales</taxon>
        <taxon>Roseobacteraceae</taxon>
        <taxon>Thalassovita</taxon>
    </lineage>
</organism>
<dbReference type="RefSeq" id="WP_090269681.1">
    <property type="nucleotide sequence ID" value="NZ_FOEP01000005.1"/>
</dbReference>
<evidence type="ECO:0000313" key="1">
    <source>
        <dbReference type="EMBL" id="SEQ31362.1"/>
    </source>
</evidence>
<keyword evidence="2" id="KW-1185">Reference proteome</keyword>
<dbReference type="AlphaFoldDB" id="A0A1H9F0A4"/>
<dbReference type="OrthoDB" id="7860618at2"/>
<dbReference type="STRING" id="657014.SAMN04488092_105241"/>
<dbReference type="Proteomes" id="UP000198634">
    <property type="component" value="Unassembled WGS sequence"/>
</dbReference>
<reference evidence="1 2" key="1">
    <citation type="submission" date="2016-10" db="EMBL/GenBank/DDBJ databases">
        <authorList>
            <person name="de Groot N.N."/>
        </authorList>
    </citation>
    <scope>NUCLEOTIDE SEQUENCE [LARGE SCALE GENOMIC DNA]</scope>
    <source>
        <strain evidence="1 2">DSM 22007</strain>
    </source>
</reference>
<proteinExistence type="predicted"/>
<protein>
    <submittedName>
        <fullName evidence="1">Uncharacterized protein</fullName>
    </submittedName>
</protein>
<dbReference type="EMBL" id="FOEP01000005">
    <property type="protein sequence ID" value="SEQ31362.1"/>
    <property type="molecule type" value="Genomic_DNA"/>
</dbReference>
<gene>
    <name evidence="1" type="ORF">SAMN04488092_105241</name>
</gene>
<accession>A0A1H9F0A4</accession>